<reference evidence="4 5" key="1">
    <citation type="submission" date="2023-04" db="EMBL/GenBank/DDBJ databases">
        <title>Draft genome sequence of acteroides sedimenti strain YN3PY1.</title>
        <authorList>
            <person name="Yoshida N."/>
        </authorList>
    </citation>
    <scope>NUCLEOTIDE SEQUENCE [LARGE SCALE GENOMIC DNA]</scope>
    <source>
        <strain evidence="4 5">YN3PY1</strain>
    </source>
</reference>
<dbReference type="InterPro" id="IPR011250">
    <property type="entry name" value="OMP/PagP_B-barrel"/>
</dbReference>
<evidence type="ECO:0000313" key="4">
    <source>
        <dbReference type="EMBL" id="BEG99760.1"/>
    </source>
</evidence>
<evidence type="ECO:0000259" key="3">
    <source>
        <dbReference type="Pfam" id="PF13505"/>
    </source>
</evidence>
<dbReference type="Pfam" id="PF13505">
    <property type="entry name" value="OMP_b-brl"/>
    <property type="match status" value="1"/>
</dbReference>
<evidence type="ECO:0000256" key="2">
    <source>
        <dbReference type="SAM" id="SignalP"/>
    </source>
</evidence>
<dbReference type="InterPro" id="IPR027385">
    <property type="entry name" value="Beta-barrel_OMP"/>
</dbReference>
<name>A0ABN6ZCE4_9BACE</name>
<dbReference type="EMBL" id="AP028055">
    <property type="protein sequence ID" value="BEG99760.1"/>
    <property type="molecule type" value="Genomic_DNA"/>
</dbReference>
<proteinExistence type="predicted"/>
<keyword evidence="5" id="KW-1185">Reference proteome</keyword>
<feature type="signal peptide" evidence="2">
    <location>
        <begin position="1"/>
        <end position="22"/>
    </location>
</feature>
<accession>A0ABN6ZCE4</accession>
<feature type="domain" description="Outer membrane protein beta-barrel" evidence="3">
    <location>
        <begin position="9"/>
        <end position="225"/>
    </location>
</feature>
<organism evidence="4 5">
    <name type="scientific">Bacteroides sedimenti</name>
    <dbReference type="NCBI Taxonomy" id="2136147"/>
    <lineage>
        <taxon>Bacteria</taxon>
        <taxon>Pseudomonadati</taxon>
        <taxon>Bacteroidota</taxon>
        <taxon>Bacteroidia</taxon>
        <taxon>Bacteroidales</taxon>
        <taxon>Bacteroidaceae</taxon>
        <taxon>Bacteroides</taxon>
    </lineage>
</organism>
<gene>
    <name evidence="4" type="ORF">BSYN_20250</name>
</gene>
<sequence length="225" mass="23973">MKKISSIILIAVCMLMAIPTQAQIKLGVKGGVNLLNADFSGLSSNFKTENMGGFFVGPMVDMTIPLLGLGLDGSLLYAEKGTKFTNTITNKDLTNKQKTIEVPVNLKYSIGLGSTAGIFLAAGPNFSFDINSDNLTTDLTELASQTISGNLPSIDRKNSEVSVNIGGGLKLLNHLQIGLNYNLPLTDSAKQNFSNGDLSELSGIISGSSFKTKNKIWQVSVAYIF</sequence>
<dbReference type="SUPFAM" id="SSF56925">
    <property type="entry name" value="OMPA-like"/>
    <property type="match status" value="1"/>
</dbReference>
<protein>
    <submittedName>
        <fullName evidence="4">Membrane protein</fullName>
    </submittedName>
</protein>
<feature type="chain" id="PRO_5046379974" evidence="2">
    <location>
        <begin position="23"/>
        <end position="225"/>
    </location>
</feature>
<keyword evidence="1 2" id="KW-0732">Signal</keyword>
<evidence type="ECO:0000256" key="1">
    <source>
        <dbReference type="ARBA" id="ARBA00022729"/>
    </source>
</evidence>
<dbReference type="Proteomes" id="UP001496674">
    <property type="component" value="Chromosome"/>
</dbReference>
<dbReference type="RefSeq" id="WP_353330538.1">
    <property type="nucleotide sequence ID" value="NZ_AP028055.1"/>
</dbReference>
<evidence type="ECO:0000313" key="5">
    <source>
        <dbReference type="Proteomes" id="UP001496674"/>
    </source>
</evidence>